<evidence type="ECO:0000313" key="2">
    <source>
        <dbReference type="EMBL" id="WQH02473.1"/>
    </source>
</evidence>
<dbReference type="EMBL" id="CP140152">
    <property type="protein sequence ID" value="WQH02473.1"/>
    <property type="molecule type" value="Genomic_DNA"/>
</dbReference>
<accession>A0ABZ0XRY2</accession>
<proteinExistence type="predicted"/>
<feature type="transmembrane region" description="Helical" evidence="1">
    <location>
        <begin position="12"/>
        <end position="41"/>
    </location>
</feature>
<feature type="transmembrane region" description="Helical" evidence="1">
    <location>
        <begin position="47"/>
        <end position="64"/>
    </location>
</feature>
<dbReference type="RefSeq" id="WP_019919899.1">
    <property type="nucleotide sequence ID" value="NZ_CP140152.1"/>
</dbReference>
<name>A0ABZ0XRY2_9BURK</name>
<dbReference type="Proteomes" id="UP001326110">
    <property type="component" value="Chromosome"/>
</dbReference>
<evidence type="ECO:0000313" key="3">
    <source>
        <dbReference type="Proteomes" id="UP001326110"/>
    </source>
</evidence>
<keyword evidence="1" id="KW-1133">Transmembrane helix</keyword>
<dbReference type="GeneID" id="43166485"/>
<gene>
    <name evidence="2" type="ORF">SR858_15455</name>
</gene>
<keyword evidence="1" id="KW-0472">Membrane</keyword>
<keyword evidence="3" id="KW-1185">Reference proteome</keyword>
<organism evidence="2 3">
    <name type="scientific">Duganella zoogloeoides</name>
    <dbReference type="NCBI Taxonomy" id="75659"/>
    <lineage>
        <taxon>Bacteria</taxon>
        <taxon>Pseudomonadati</taxon>
        <taxon>Pseudomonadota</taxon>
        <taxon>Betaproteobacteria</taxon>
        <taxon>Burkholderiales</taxon>
        <taxon>Oxalobacteraceae</taxon>
        <taxon>Telluria group</taxon>
        <taxon>Duganella</taxon>
    </lineage>
</organism>
<sequence length="224" mass="24550">MSTARNLSKTIGIALLGAFAIPIAGFSALFALMMLLIFVFLDGYRTFGVFVTFAIAAGICYFAIKTLVGIAGKNAAFVRHINATESLALDPDNMLGAPSPAFLAFDQSHRKFAFCDRVSGEYRILDFSHVLRWYYDWGTGTRMDVHIMPNVNAAGMPVTNTGLPYMNVPGTPMPQAGTSHTEYKKNFKLVLETADVKNPIFTFPMQGEAAAQRWCARLNAIFNG</sequence>
<keyword evidence="1" id="KW-0812">Transmembrane</keyword>
<protein>
    <submittedName>
        <fullName evidence="2">Uncharacterized protein</fullName>
    </submittedName>
</protein>
<reference evidence="2 3" key="1">
    <citation type="submission" date="2023-11" db="EMBL/GenBank/DDBJ databases">
        <title>MicrobeMod: A computational toolkit for identifying prokaryotic methylation and restriction-modification with nanopore sequencing.</title>
        <authorList>
            <person name="Crits-Christoph A."/>
            <person name="Kang S.C."/>
            <person name="Lee H."/>
            <person name="Ostrov N."/>
        </authorList>
    </citation>
    <scope>NUCLEOTIDE SEQUENCE [LARGE SCALE GENOMIC DNA]</scope>
    <source>
        <strain evidence="2 3">ATCC 25935</strain>
    </source>
</reference>
<evidence type="ECO:0000256" key="1">
    <source>
        <dbReference type="SAM" id="Phobius"/>
    </source>
</evidence>